<accession>A0A5P1ETA6</accession>
<sequence length="104" mass="10431">MRFNGPSPLRTFNLPVGDQPIGLGPGFSFGMGQPGLAGLGLGGLGVFGSIQSYMGQQGGSVGQGFVIPKGEVEEESVAESGLNVSNGMAAYSQMVGGLPLGPQM</sequence>
<dbReference type="Gramene" id="ONK69278">
    <property type="protein sequence ID" value="ONK69278"/>
    <property type="gene ID" value="A4U43_C05F21180"/>
</dbReference>
<reference evidence="2" key="1">
    <citation type="journal article" date="2017" name="Nat. Commun.">
        <title>The asparagus genome sheds light on the origin and evolution of a young Y chromosome.</title>
        <authorList>
            <person name="Harkess A."/>
            <person name="Zhou J."/>
            <person name="Xu C."/>
            <person name="Bowers J.E."/>
            <person name="Van der Hulst R."/>
            <person name="Ayyampalayam S."/>
            <person name="Mercati F."/>
            <person name="Riccardi P."/>
            <person name="McKain M.R."/>
            <person name="Kakrana A."/>
            <person name="Tang H."/>
            <person name="Ray J."/>
            <person name="Groenendijk J."/>
            <person name="Arikit S."/>
            <person name="Mathioni S.M."/>
            <person name="Nakano M."/>
            <person name="Shan H."/>
            <person name="Telgmann-Rauber A."/>
            <person name="Kanno A."/>
            <person name="Yue Z."/>
            <person name="Chen H."/>
            <person name="Li W."/>
            <person name="Chen Y."/>
            <person name="Xu X."/>
            <person name="Zhang Y."/>
            <person name="Luo S."/>
            <person name="Chen H."/>
            <person name="Gao J."/>
            <person name="Mao Z."/>
            <person name="Pires J.C."/>
            <person name="Luo M."/>
            <person name="Kudrna D."/>
            <person name="Wing R.A."/>
            <person name="Meyers B.C."/>
            <person name="Yi K."/>
            <person name="Kong H."/>
            <person name="Lavrijsen P."/>
            <person name="Sunseri F."/>
            <person name="Falavigna A."/>
            <person name="Ye Y."/>
            <person name="Leebens-Mack J.H."/>
            <person name="Chen G."/>
        </authorList>
    </citation>
    <scope>NUCLEOTIDE SEQUENCE [LARGE SCALE GENOMIC DNA]</scope>
    <source>
        <strain evidence="2">cv. DH0086</strain>
    </source>
</reference>
<dbReference type="AlphaFoldDB" id="A0A5P1ETA6"/>
<proteinExistence type="predicted"/>
<dbReference type="EMBL" id="CM007385">
    <property type="protein sequence ID" value="ONK69278.1"/>
    <property type="molecule type" value="Genomic_DNA"/>
</dbReference>
<evidence type="ECO:0000313" key="1">
    <source>
        <dbReference type="EMBL" id="ONK69278.1"/>
    </source>
</evidence>
<dbReference type="Proteomes" id="UP000243459">
    <property type="component" value="Chromosome 5"/>
</dbReference>
<evidence type="ECO:0000313" key="2">
    <source>
        <dbReference type="Proteomes" id="UP000243459"/>
    </source>
</evidence>
<protein>
    <submittedName>
        <fullName evidence="1">Uncharacterized protein</fullName>
    </submittedName>
</protein>
<gene>
    <name evidence="1" type="ORF">A4U43_C05F21180</name>
</gene>
<keyword evidence="2" id="KW-1185">Reference proteome</keyword>
<name>A0A5P1ETA6_ASPOF</name>
<organism evidence="1 2">
    <name type="scientific">Asparagus officinalis</name>
    <name type="common">Garden asparagus</name>
    <dbReference type="NCBI Taxonomy" id="4686"/>
    <lineage>
        <taxon>Eukaryota</taxon>
        <taxon>Viridiplantae</taxon>
        <taxon>Streptophyta</taxon>
        <taxon>Embryophyta</taxon>
        <taxon>Tracheophyta</taxon>
        <taxon>Spermatophyta</taxon>
        <taxon>Magnoliopsida</taxon>
        <taxon>Liliopsida</taxon>
        <taxon>Asparagales</taxon>
        <taxon>Asparagaceae</taxon>
        <taxon>Asparagoideae</taxon>
        <taxon>Asparagus</taxon>
    </lineage>
</organism>